<dbReference type="HOGENOM" id="CLU_082962_0_0_2"/>
<dbReference type="PIRSF" id="PIRSF005647">
    <property type="entry name" value="CooC"/>
    <property type="match status" value="1"/>
</dbReference>
<dbReference type="PATRIC" id="fig|213585.10.peg.768"/>
<feature type="domain" description="CobQ/CobB/MinD/ParA nucleotide binding" evidence="3">
    <location>
        <begin position="16"/>
        <end position="241"/>
    </location>
</feature>
<protein>
    <submittedName>
        <fullName evidence="4">CO dehydrogenase accessory protein CooC (Nickel insertion)</fullName>
    </submittedName>
</protein>
<name>A0A0E3RG67_METMZ</name>
<dbReference type="Proteomes" id="UP000033097">
    <property type="component" value="Chromosome"/>
</dbReference>
<evidence type="ECO:0000313" key="4">
    <source>
        <dbReference type="EMBL" id="AKB63823.1"/>
    </source>
</evidence>
<dbReference type="InterPro" id="IPR014433">
    <property type="entry name" value="CooC"/>
</dbReference>
<dbReference type="AlphaFoldDB" id="A0A0E3RG67"/>
<dbReference type="PANTHER" id="PTHR43384:SF7">
    <property type="entry name" value="CARBON-MONOXIDE DEHYDROGENASE ACCESSORY PROTEIN"/>
    <property type="match status" value="1"/>
</dbReference>
<evidence type="ECO:0000259" key="3">
    <source>
        <dbReference type="Pfam" id="PF01656"/>
    </source>
</evidence>
<dbReference type="SUPFAM" id="SSF52540">
    <property type="entry name" value="P-loop containing nucleoside triphosphate hydrolases"/>
    <property type="match status" value="1"/>
</dbReference>
<dbReference type="GO" id="GO:0005524">
    <property type="term" value="F:ATP binding"/>
    <property type="evidence" value="ECO:0007669"/>
    <property type="project" value="UniProtKB-KW"/>
</dbReference>
<dbReference type="PANTHER" id="PTHR43384">
    <property type="entry name" value="SEPTUM SITE-DETERMINING PROTEIN MIND HOMOLOG, CHLOROPLASTIC-RELATED"/>
    <property type="match status" value="1"/>
</dbReference>
<keyword evidence="2" id="KW-0067">ATP-binding</keyword>
<dbReference type="InterPro" id="IPR027417">
    <property type="entry name" value="P-loop_NTPase"/>
</dbReference>
<dbReference type="STRING" id="213585.MSMAS_0627"/>
<gene>
    <name evidence="4" type="ORF">MSMAS_0627</name>
</gene>
<dbReference type="GO" id="GO:0005829">
    <property type="term" value="C:cytosol"/>
    <property type="evidence" value="ECO:0007669"/>
    <property type="project" value="TreeGrafter"/>
</dbReference>
<dbReference type="EMBL" id="CP009512">
    <property type="protein sequence ID" value="AKB63823.1"/>
    <property type="molecule type" value="Genomic_DNA"/>
</dbReference>
<dbReference type="Pfam" id="PF01656">
    <property type="entry name" value="CbiA"/>
    <property type="match status" value="1"/>
</dbReference>
<keyword evidence="1" id="KW-0547">Nucleotide-binding</keyword>
<organism evidence="4 5">
    <name type="scientific">Methanosarcina mazei S-6</name>
    <dbReference type="NCBI Taxonomy" id="213585"/>
    <lineage>
        <taxon>Archaea</taxon>
        <taxon>Methanobacteriati</taxon>
        <taxon>Methanobacteriota</taxon>
        <taxon>Stenosarchaea group</taxon>
        <taxon>Methanomicrobia</taxon>
        <taxon>Methanosarcinales</taxon>
        <taxon>Methanosarcinaceae</taxon>
        <taxon>Methanosarcina</taxon>
    </lineage>
</organism>
<dbReference type="GO" id="GO:0051782">
    <property type="term" value="P:negative regulation of cell division"/>
    <property type="evidence" value="ECO:0007669"/>
    <property type="project" value="TreeGrafter"/>
</dbReference>
<dbReference type="CDD" id="cd02034">
    <property type="entry name" value="CooC1"/>
    <property type="match status" value="1"/>
</dbReference>
<accession>A0A0E3RG67</accession>
<dbReference type="GO" id="GO:0009898">
    <property type="term" value="C:cytoplasmic side of plasma membrane"/>
    <property type="evidence" value="ECO:0007669"/>
    <property type="project" value="TreeGrafter"/>
</dbReference>
<dbReference type="InterPro" id="IPR002586">
    <property type="entry name" value="CobQ/CobB/MinD/ParA_Nub-bd_dom"/>
</dbReference>
<sequence length="264" mass="29249">MPKTENNQRVFCDQVIAITGKGGTGKTAVAALLIRSLSKKGQFILAVDADADTNLPETLGCENVKTIGDAKEFLQAEITKPRPDNPDMNKESVLQSKVYEIIEEMPGYDLLVMGRPEGSGCYCYVNNLLRGIMDKLVKNYDLVVIDAEAGLEHFSRKIIRDIDDLIVVTDASRRGFRTAERIHELVNELESNIGSIHVIANKVTDANREKLVKLAEELKLNLIGMIPLDPKIEEMDIKGIPLFEIPDDSVAAVEIENIVKKLGF</sequence>
<dbReference type="GO" id="GO:0016887">
    <property type="term" value="F:ATP hydrolysis activity"/>
    <property type="evidence" value="ECO:0007669"/>
    <property type="project" value="TreeGrafter"/>
</dbReference>
<evidence type="ECO:0000256" key="2">
    <source>
        <dbReference type="ARBA" id="ARBA00022840"/>
    </source>
</evidence>
<proteinExistence type="predicted"/>
<dbReference type="RefSeq" id="WP_230633337.1">
    <property type="nucleotide sequence ID" value="NZ_CP009512.1"/>
</dbReference>
<dbReference type="GeneID" id="24838241"/>
<evidence type="ECO:0000256" key="1">
    <source>
        <dbReference type="ARBA" id="ARBA00022741"/>
    </source>
</evidence>
<reference evidence="4 5" key="1">
    <citation type="submission" date="2014-07" db="EMBL/GenBank/DDBJ databases">
        <title>Methanogenic archaea and the global carbon cycle.</title>
        <authorList>
            <person name="Henriksen J.R."/>
            <person name="Luke J."/>
            <person name="Reinhart S."/>
            <person name="Benedict M.N."/>
            <person name="Youngblut N.D."/>
            <person name="Metcalf M.E."/>
            <person name="Whitaker R.J."/>
            <person name="Metcalf W.W."/>
        </authorList>
    </citation>
    <scope>NUCLEOTIDE SEQUENCE [LARGE SCALE GENOMIC DNA]</scope>
    <source>
        <strain evidence="4 5">S-6</strain>
    </source>
</reference>
<dbReference type="KEGG" id="mmj:MSMAS_0627"/>
<dbReference type="Gene3D" id="3.40.50.300">
    <property type="entry name" value="P-loop containing nucleotide triphosphate hydrolases"/>
    <property type="match status" value="1"/>
</dbReference>
<dbReference type="FunFam" id="3.40.50.300:FF:001573">
    <property type="entry name" value="Carbon monoxide dehydrogenase accessory protein CooC"/>
    <property type="match status" value="1"/>
</dbReference>
<dbReference type="InterPro" id="IPR050625">
    <property type="entry name" value="ParA/MinD_ATPase"/>
</dbReference>
<evidence type="ECO:0000313" key="5">
    <source>
        <dbReference type="Proteomes" id="UP000033097"/>
    </source>
</evidence>